<dbReference type="InterPro" id="IPR038726">
    <property type="entry name" value="PDDEXK_AddAB-type"/>
</dbReference>
<comment type="catalytic activity">
    <reaction evidence="14">
        <text>ATP + H2O = ADP + phosphate + H(+)</text>
        <dbReference type="Rhea" id="RHEA:13065"/>
        <dbReference type="ChEBI" id="CHEBI:15377"/>
        <dbReference type="ChEBI" id="CHEBI:15378"/>
        <dbReference type="ChEBI" id="CHEBI:30616"/>
        <dbReference type="ChEBI" id="CHEBI:43474"/>
        <dbReference type="ChEBI" id="CHEBI:456216"/>
        <dbReference type="EC" id="5.6.2.4"/>
    </reaction>
</comment>
<dbReference type="PANTHER" id="PTHR11070">
    <property type="entry name" value="UVRD / RECB / PCRA DNA HELICASE FAMILY MEMBER"/>
    <property type="match status" value="1"/>
</dbReference>
<evidence type="ECO:0000256" key="5">
    <source>
        <dbReference type="ARBA" id="ARBA00022801"/>
    </source>
</evidence>
<dbReference type="PROSITE" id="PS51198">
    <property type="entry name" value="UVRD_HELICASE_ATP_BIND"/>
    <property type="match status" value="1"/>
</dbReference>
<keyword evidence="6 15" id="KW-0347">Helicase</keyword>
<dbReference type="Gene3D" id="1.10.10.160">
    <property type="match status" value="1"/>
</dbReference>
<dbReference type="Pfam" id="PF00580">
    <property type="entry name" value="UvrD-helicase"/>
    <property type="match status" value="1"/>
</dbReference>
<organism evidence="18 19">
    <name type="scientific">Lachnospira eligens</name>
    <dbReference type="NCBI Taxonomy" id="39485"/>
    <lineage>
        <taxon>Bacteria</taxon>
        <taxon>Bacillati</taxon>
        <taxon>Bacillota</taxon>
        <taxon>Clostridia</taxon>
        <taxon>Lachnospirales</taxon>
        <taxon>Lachnospiraceae</taxon>
        <taxon>Lachnospira</taxon>
    </lineage>
</organism>
<dbReference type="AlphaFoldDB" id="A0A413Z2K3"/>
<evidence type="ECO:0000256" key="9">
    <source>
        <dbReference type="ARBA" id="ARBA00023125"/>
    </source>
</evidence>
<evidence type="ECO:0000256" key="7">
    <source>
        <dbReference type="ARBA" id="ARBA00022839"/>
    </source>
</evidence>
<dbReference type="InterPro" id="IPR013986">
    <property type="entry name" value="DExx_box_DNA_helicase_dom_sf"/>
</dbReference>
<protein>
    <recommendedName>
        <fullName evidence="13">DNA 3'-5' helicase</fullName>
        <ecNumber evidence="13">5.6.2.4</ecNumber>
    </recommendedName>
</protein>
<dbReference type="GO" id="GO:0005524">
    <property type="term" value="F:ATP binding"/>
    <property type="evidence" value="ECO:0007669"/>
    <property type="project" value="UniProtKB-UniRule"/>
</dbReference>
<gene>
    <name evidence="18" type="ORF">DW858_01860</name>
</gene>
<dbReference type="GO" id="GO:0043138">
    <property type="term" value="F:3'-5' DNA helicase activity"/>
    <property type="evidence" value="ECO:0007669"/>
    <property type="project" value="UniProtKB-EC"/>
</dbReference>
<evidence type="ECO:0000256" key="13">
    <source>
        <dbReference type="ARBA" id="ARBA00034808"/>
    </source>
</evidence>
<evidence type="ECO:0000256" key="11">
    <source>
        <dbReference type="ARBA" id="ARBA00023235"/>
    </source>
</evidence>
<keyword evidence="5 15" id="KW-0378">Hydrolase</keyword>
<dbReference type="InterPro" id="IPR014016">
    <property type="entry name" value="UvrD-like_ATP-bd"/>
</dbReference>
<comment type="similarity">
    <text evidence="1">Belongs to the helicase family. UvrD subfamily.</text>
</comment>
<dbReference type="InterPro" id="IPR014017">
    <property type="entry name" value="DNA_helicase_UvrD-like_C"/>
</dbReference>
<dbReference type="EC" id="5.6.2.4" evidence="13"/>
<sequence length="897" mass="103967">MDIFDNLSEKQKEAVQTIDEDLEIIACAGAGKTGVVTRRIVNILRLRPDIQPENIVAFTFTKKAAEELKSRINEYGKAVLGHTKGFAHMYVGTIHGFCIRMLQDYIPKFQKFSVLDEIQTKLFVERYYDECGMSDLELKKYIETSLFITVMSVLNENWFEKDKWDDKTQKAFDKYQKKLYEEKKFDYSLIMREMIYQLENNKKFSKLVCEKVKYLTVDEYQDTNPVQEKLIKILKGYGTNICVVGDDDQTIYQFRGSEPENILSFKERYGIKKYIVLDKDYRSTAGIVDVAKRVIINNNNRLYKSIVSGCATKYDIGDLAYEEYSDIDDEIEFIAKRIVKLHEIGIPYSEIAILLRKRKVSSKVADMLESYDIPFVVEGVNDLFYTKECQAAKGIYDYLNGDISATELFKSWLDVEYNLDKKELADALQYLATIDVKEIKMYSDLNLQGIYHEFLKRISIVEDGSLQTEILLYNLGKFSQVIADYEVINYTLKPKTKLNNFCSFLHYTAAQYYPEGYLTNSYAKPDAVSIMTIHQSKGLEFAAVFIPQLNKNFFPAQRVGGKGIWHVIDKTWITNSERFNGDIEEERKLFYVAVTRAKKYLYLTRSETSHDKYISPFLEEAKESSYLVKYDGNIEYDRENLPNIKKETMPISLNFSLLEDYFECPYRFKLSMFYGFVQPIVPALGYGKILHEIVCNIHKAALEGRELSKEDVQAMIDESFYLPYATPKIEANMLKSVTRTINNYVEHNKDEMKNVYMAESDIEINMGDGIKVNGRIDLVQRISDENGEHIAIVDFKSANKKVIESINNEQLKIYALGYQELTGTTADYMEVYQLDSEYKARKEITKDVIEEVKKDITDAATNIRANNLPRKCNKENCSKCHLNYLCLGKQEKKQLLV</sequence>
<evidence type="ECO:0000313" key="19">
    <source>
        <dbReference type="Proteomes" id="UP000285844"/>
    </source>
</evidence>
<keyword evidence="3 15" id="KW-0547">Nucleotide-binding</keyword>
<keyword evidence="2" id="KW-0540">Nuclease</keyword>
<evidence type="ECO:0000256" key="4">
    <source>
        <dbReference type="ARBA" id="ARBA00022763"/>
    </source>
</evidence>
<dbReference type="CDD" id="cd17932">
    <property type="entry name" value="DEXQc_UvrD"/>
    <property type="match status" value="1"/>
</dbReference>
<dbReference type="SUPFAM" id="SSF52540">
    <property type="entry name" value="P-loop containing nucleoside triphosphate hydrolases"/>
    <property type="match status" value="1"/>
</dbReference>
<dbReference type="Proteomes" id="UP000285844">
    <property type="component" value="Unassembled WGS sequence"/>
</dbReference>
<dbReference type="Gene3D" id="3.40.50.300">
    <property type="entry name" value="P-loop containing nucleotide triphosphate hydrolases"/>
    <property type="match status" value="2"/>
</dbReference>
<comment type="catalytic activity">
    <reaction evidence="12">
        <text>Couples ATP hydrolysis with the unwinding of duplex DNA by translocating in the 3'-5' direction.</text>
        <dbReference type="EC" id="5.6.2.4"/>
    </reaction>
</comment>
<reference evidence="18 19" key="1">
    <citation type="submission" date="2018-08" db="EMBL/GenBank/DDBJ databases">
        <title>A genome reference for cultivated species of the human gut microbiota.</title>
        <authorList>
            <person name="Zou Y."/>
            <person name="Xue W."/>
            <person name="Luo G."/>
        </authorList>
    </citation>
    <scope>NUCLEOTIDE SEQUENCE [LARGE SCALE GENOMIC DNA]</scope>
    <source>
        <strain evidence="18 19">AM37-3BH</strain>
    </source>
</reference>
<dbReference type="PANTHER" id="PTHR11070:SF2">
    <property type="entry name" value="ATP-DEPENDENT DNA HELICASE SRS2"/>
    <property type="match status" value="1"/>
</dbReference>
<evidence type="ECO:0000256" key="8">
    <source>
        <dbReference type="ARBA" id="ARBA00022840"/>
    </source>
</evidence>
<feature type="domain" description="UvrD-like helicase C-terminal" evidence="17">
    <location>
        <begin position="285"/>
        <end position="538"/>
    </location>
</feature>
<keyword evidence="8 15" id="KW-0067">ATP-binding</keyword>
<evidence type="ECO:0000313" key="18">
    <source>
        <dbReference type="EMBL" id="RHC15600.1"/>
    </source>
</evidence>
<evidence type="ECO:0000256" key="10">
    <source>
        <dbReference type="ARBA" id="ARBA00023204"/>
    </source>
</evidence>
<name>A0A413Z2K3_9FIRM</name>
<dbReference type="Gene3D" id="1.10.486.10">
    <property type="entry name" value="PCRA, domain 4"/>
    <property type="match status" value="1"/>
</dbReference>
<dbReference type="RefSeq" id="WP_118362342.1">
    <property type="nucleotide sequence ID" value="NZ_QSHM01000001.1"/>
</dbReference>
<accession>A0A413Z2K3</accession>
<dbReference type="InterPro" id="IPR000212">
    <property type="entry name" value="DNA_helicase_UvrD/REP"/>
</dbReference>
<comment type="caution">
    <text evidence="18">The sequence shown here is derived from an EMBL/GenBank/DDBJ whole genome shotgun (WGS) entry which is preliminary data.</text>
</comment>
<dbReference type="Pfam" id="PF13361">
    <property type="entry name" value="UvrD_C"/>
    <property type="match status" value="2"/>
</dbReference>
<feature type="binding site" evidence="15">
    <location>
        <begin position="26"/>
        <end position="33"/>
    </location>
    <ligand>
        <name>ATP</name>
        <dbReference type="ChEBI" id="CHEBI:30616"/>
    </ligand>
</feature>
<dbReference type="InterPro" id="IPR027417">
    <property type="entry name" value="P-loop_NTPase"/>
</dbReference>
<proteinExistence type="inferred from homology"/>
<evidence type="ECO:0000256" key="12">
    <source>
        <dbReference type="ARBA" id="ARBA00034617"/>
    </source>
</evidence>
<dbReference type="GO" id="GO:0003677">
    <property type="term" value="F:DNA binding"/>
    <property type="evidence" value="ECO:0007669"/>
    <property type="project" value="UniProtKB-KW"/>
</dbReference>
<dbReference type="GO" id="GO:0004527">
    <property type="term" value="F:exonuclease activity"/>
    <property type="evidence" value="ECO:0007669"/>
    <property type="project" value="UniProtKB-KW"/>
</dbReference>
<dbReference type="PROSITE" id="PS51217">
    <property type="entry name" value="UVRD_HELICASE_CTER"/>
    <property type="match status" value="1"/>
</dbReference>
<keyword evidence="4" id="KW-0227">DNA damage</keyword>
<evidence type="ECO:0000256" key="1">
    <source>
        <dbReference type="ARBA" id="ARBA00009922"/>
    </source>
</evidence>
<evidence type="ECO:0000256" key="2">
    <source>
        <dbReference type="ARBA" id="ARBA00022722"/>
    </source>
</evidence>
<evidence type="ECO:0000256" key="14">
    <source>
        <dbReference type="ARBA" id="ARBA00048988"/>
    </source>
</evidence>
<evidence type="ECO:0000259" key="16">
    <source>
        <dbReference type="PROSITE" id="PS51198"/>
    </source>
</evidence>
<dbReference type="GO" id="GO:0000725">
    <property type="term" value="P:recombinational repair"/>
    <property type="evidence" value="ECO:0007669"/>
    <property type="project" value="TreeGrafter"/>
</dbReference>
<keyword evidence="9" id="KW-0238">DNA-binding</keyword>
<keyword evidence="11" id="KW-0413">Isomerase</keyword>
<keyword evidence="7" id="KW-0269">Exonuclease</keyword>
<evidence type="ECO:0000256" key="6">
    <source>
        <dbReference type="ARBA" id="ARBA00022806"/>
    </source>
</evidence>
<feature type="domain" description="UvrD-like helicase ATP-binding" evidence="16">
    <location>
        <begin position="5"/>
        <end position="284"/>
    </location>
</feature>
<dbReference type="EMBL" id="QSHM01000001">
    <property type="protein sequence ID" value="RHC15600.1"/>
    <property type="molecule type" value="Genomic_DNA"/>
</dbReference>
<evidence type="ECO:0000256" key="15">
    <source>
        <dbReference type="PROSITE-ProRule" id="PRU00560"/>
    </source>
</evidence>
<dbReference type="Pfam" id="PF12705">
    <property type="entry name" value="PDDEXK_1"/>
    <property type="match status" value="1"/>
</dbReference>
<evidence type="ECO:0000256" key="3">
    <source>
        <dbReference type="ARBA" id="ARBA00022741"/>
    </source>
</evidence>
<evidence type="ECO:0000259" key="17">
    <source>
        <dbReference type="PROSITE" id="PS51217"/>
    </source>
</evidence>
<keyword evidence="10" id="KW-0234">DNA repair</keyword>